<evidence type="ECO:0000313" key="2">
    <source>
        <dbReference type="EMBL" id="EEE69669.1"/>
    </source>
</evidence>
<dbReference type="AlphaFoldDB" id="A0A8J8YB17"/>
<evidence type="ECO:0000256" key="1">
    <source>
        <dbReference type="SAM" id="MobiDB-lite"/>
    </source>
</evidence>
<protein>
    <submittedName>
        <fullName evidence="2">Uncharacterized protein</fullName>
    </submittedName>
</protein>
<organism evidence="2">
    <name type="scientific">Oryza sativa subsp. japonica</name>
    <name type="common">Rice</name>
    <dbReference type="NCBI Taxonomy" id="39947"/>
    <lineage>
        <taxon>Eukaryota</taxon>
        <taxon>Viridiplantae</taxon>
        <taxon>Streptophyta</taxon>
        <taxon>Embryophyta</taxon>
        <taxon>Tracheophyta</taxon>
        <taxon>Spermatophyta</taxon>
        <taxon>Magnoliopsida</taxon>
        <taxon>Liliopsida</taxon>
        <taxon>Poales</taxon>
        <taxon>Poaceae</taxon>
        <taxon>BOP clade</taxon>
        <taxon>Oryzoideae</taxon>
        <taxon>Oryzeae</taxon>
        <taxon>Oryzinae</taxon>
        <taxon>Oryza</taxon>
        <taxon>Oryza sativa</taxon>
    </lineage>
</organism>
<sequence length="153" mass="17018">MASPRAAASPQPTAHSRQTRPTRPLLPRRPHSPFSLAASSSWWRASPLPPRMAASHRAPNHRVAPPYSTETGGEHDFDMWRILLVVVNRNSLHSHASTSPYYLPTVRSPSNDRLAIHPHHTHPHHVPTQQQQHACAAHHGSGSSTFKGMYLCH</sequence>
<dbReference type="Proteomes" id="UP000007752">
    <property type="component" value="Chromosome 9"/>
</dbReference>
<dbReference type="OMA" id="HACAAHH"/>
<name>A0A8J8YB17_ORYSJ</name>
<feature type="region of interest" description="Disordered" evidence="1">
    <location>
        <begin position="48"/>
        <end position="69"/>
    </location>
</feature>
<dbReference type="HOGENOM" id="CLU_1716291_0_0_1"/>
<feature type="region of interest" description="Disordered" evidence="1">
    <location>
        <begin position="1"/>
        <end position="33"/>
    </location>
</feature>
<accession>A0A8J8YB17</accession>
<reference evidence="2" key="2">
    <citation type="submission" date="2008-12" db="EMBL/GenBank/DDBJ databases">
        <title>Improved gene annotation of the rice (Oryza sativa) genomes.</title>
        <authorList>
            <person name="Wang J."/>
            <person name="Li R."/>
            <person name="Fan W."/>
            <person name="Huang Q."/>
            <person name="Zhang J."/>
            <person name="Zhou Y."/>
            <person name="Hu Y."/>
            <person name="Zi S."/>
            <person name="Li J."/>
            <person name="Ni P."/>
            <person name="Zheng H."/>
            <person name="Zhang Y."/>
            <person name="Zhao M."/>
            <person name="Hao Q."/>
            <person name="McDermott J."/>
            <person name="Samudrala R."/>
            <person name="Kristiansen K."/>
            <person name="Wong G.K.-S."/>
        </authorList>
    </citation>
    <scope>NUCLEOTIDE SEQUENCE</scope>
</reference>
<proteinExistence type="predicted"/>
<reference evidence="2" key="1">
    <citation type="journal article" date="2005" name="PLoS Biol.">
        <title>The genomes of Oryza sativa: a history of duplications.</title>
        <authorList>
            <person name="Yu J."/>
            <person name="Wang J."/>
            <person name="Lin W."/>
            <person name="Li S."/>
            <person name="Li H."/>
            <person name="Zhou J."/>
            <person name="Ni P."/>
            <person name="Dong W."/>
            <person name="Hu S."/>
            <person name="Zeng C."/>
            <person name="Zhang J."/>
            <person name="Zhang Y."/>
            <person name="Li R."/>
            <person name="Xu Z."/>
            <person name="Li S."/>
            <person name="Li X."/>
            <person name="Zheng H."/>
            <person name="Cong L."/>
            <person name="Lin L."/>
            <person name="Yin J."/>
            <person name="Geng J."/>
            <person name="Li G."/>
            <person name="Shi J."/>
            <person name="Liu J."/>
            <person name="Lv H."/>
            <person name="Li J."/>
            <person name="Wang J."/>
            <person name="Deng Y."/>
            <person name="Ran L."/>
            <person name="Shi X."/>
            <person name="Wang X."/>
            <person name="Wu Q."/>
            <person name="Li C."/>
            <person name="Ren X."/>
            <person name="Wang J."/>
            <person name="Wang X."/>
            <person name="Li D."/>
            <person name="Liu D."/>
            <person name="Zhang X."/>
            <person name="Ji Z."/>
            <person name="Zhao W."/>
            <person name="Sun Y."/>
            <person name="Zhang Z."/>
            <person name="Bao J."/>
            <person name="Han Y."/>
            <person name="Dong L."/>
            <person name="Ji J."/>
            <person name="Chen P."/>
            <person name="Wu S."/>
            <person name="Liu J."/>
            <person name="Xiao Y."/>
            <person name="Bu D."/>
            <person name="Tan J."/>
            <person name="Yang L."/>
            <person name="Ye C."/>
            <person name="Zhang J."/>
            <person name="Xu J."/>
            <person name="Zhou Y."/>
            <person name="Yu Y."/>
            <person name="Zhang B."/>
            <person name="Zhuang S."/>
            <person name="Wei H."/>
            <person name="Liu B."/>
            <person name="Lei M."/>
            <person name="Yu H."/>
            <person name="Li Y."/>
            <person name="Xu H."/>
            <person name="Wei S."/>
            <person name="He X."/>
            <person name="Fang L."/>
            <person name="Zhang Z."/>
            <person name="Zhang Y."/>
            <person name="Huang X."/>
            <person name="Su Z."/>
            <person name="Tong W."/>
            <person name="Li J."/>
            <person name="Tong Z."/>
            <person name="Li S."/>
            <person name="Ye J."/>
            <person name="Wang L."/>
            <person name="Fang L."/>
            <person name="Lei T."/>
            <person name="Chen C."/>
            <person name="Chen H."/>
            <person name="Xu Z."/>
            <person name="Li H."/>
            <person name="Huang H."/>
            <person name="Zhang F."/>
            <person name="Xu H."/>
            <person name="Li N."/>
            <person name="Zhao C."/>
            <person name="Li S."/>
            <person name="Dong L."/>
            <person name="Huang Y."/>
            <person name="Li L."/>
            <person name="Xi Y."/>
            <person name="Qi Q."/>
            <person name="Li W."/>
            <person name="Zhang B."/>
            <person name="Hu W."/>
            <person name="Zhang Y."/>
            <person name="Tian X."/>
            <person name="Jiao Y."/>
            <person name="Liang X."/>
            <person name="Jin J."/>
            <person name="Gao L."/>
            <person name="Zheng W."/>
            <person name="Hao B."/>
            <person name="Liu S."/>
            <person name="Wang W."/>
            <person name="Yuan L."/>
            <person name="Cao M."/>
            <person name="McDermott J."/>
            <person name="Samudrala R."/>
            <person name="Wang J."/>
            <person name="Wong G.K."/>
            <person name="Yang H."/>
        </authorList>
    </citation>
    <scope>NUCLEOTIDE SEQUENCE [LARGE SCALE GENOMIC DNA]</scope>
</reference>
<dbReference type="Gramene" id="Os09t0402001-01">
    <property type="protein sequence ID" value="Os09t0402001-01"/>
    <property type="gene ID" value="Os09g0402001"/>
</dbReference>
<dbReference type="EMBL" id="CM000146">
    <property type="protein sequence ID" value="EEE69669.1"/>
    <property type="molecule type" value="Genomic_DNA"/>
</dbReference>
<gene>
    <name evidence="2" type="ORF">OsJ_29296</name>
</gene>